<comment type="caution">
    <text evidence="2">The sequence shown here is derived from an EMBL/GenBank/DDBJ whole genome shotgun (WGS) entry which is preliminary data.</text>
</comment>
<evidence type="ECO:0000313" key="3">
    <source>
        <dbReference type="Proteomes" id="UP001530377"/>
    </source>
</evidence>
<feature type="compositionally biased region" description="Basic residues" evidence="1">
    <location>
        <begin position="60"/>
        <end position="71"/>
    </location>
</feature>
<protein>
    <submittedName>
        <fullName evidence="2">Uncharacterized protein</fullName>
    </submittedName>
</protein>
<dbReference type="Proteomes" id="UP001530377">
    <property type="component" value="Unassembled WGS sequence"/>
</dbReference>
<keyword evidence="3" id="KW-1185">Reference proteome</keyword>
<reference evidence="2 3" key="1">
    <citation type="submission" date="2024-10" db="EMBL/GenBank/DDBJ databases">
        <title>Updated reference genomes for cyclostephanoid diatoms.</title>
        <authorList>
            <person name="Roberts W.R."/>
            <person name="Alverson A.J."/>
        </authorList>
    </citation>
    <scope>NUCLEOTIDE SEQUENCE [LARGE SCALE GENOMIC DNA]</scope>
    <source>
        <strain evidence="2 3">AJA228-03</strain>
    </source>
</reference>
<accession>A0ABD3RAX2</accession>
<feature type="region of interest" description="Disordered" evidence="1">
    <location>
        <begin position="50"/>
        <end position="72"/>
    </location>
</feature>
<name>A0ABD3RAX2_9STRA</name>
<gene>
    <name evidence="2" type="ORF">ACHAXA_003067</name>
</gene>
<evidence type="ECO:0000313" key="2">
    <source>
        <dbReference type="EMBL" id="KAL3810094.1"/>
    </source>
</evidence>
<proteinExistence type="predicted"/>
<dbReference type="AlphaFoldDB" id="A0ABD3RAX2"/>
<organism evidence="2 3">
    <name type="scientific">Cyclostephanos tholiformis</name>
    <dbReference type="NCBI Taxonomy" id="382380"/>
    <lineage>
        <taxon>Eukaryota</taxon>
        <taxon>Sar</taxon>
        <taxon>Stramenopiles</taxon>
        <taxon>Ochrophyta</taxon>
        <taxon>Bacillariophyta</taxon>
        <taxon>Coscinodiscophyceae</taxon>
        <taxon>Thalassiosirophycidae</taxon>
        <taxon>Stephanodiscales</taxon>
        <taxon>Stephanodiscaceae</taxon>
        <taxon>Cyclostephanos</taxon>
    </lineage>
</organism>
<evidence type="ECO:0000256" key="1">
    <source>
        <dbReference type="SAM" id="MobiDB-lite"/>
    </source>
</evidence>
<sequence>MTSPRFLSTSYRGLTATRLPALSYPLVNSAYKMRGMRLISFREKGYSTPSAIVATTGDTRRRRRRGRRIRRVSRDPHPRVVIGILPVDLEIESVGAFKVQFETS</sequence>
<dbReference type="EMBL" id="JALLPB020000353">
    <property type="protein sequence ID" value="KAL3810094.1"/>
    <property type="molecule type" value="Genomic_DNA"/>
</dbReference>